<gene>
    <name evidence="1" type="ORF">J07HQW1_03034</name>
</gene>
<dbReference type="HOGENOM" id="CLU_910917_0_0_2"/>
<accession>U1PL79</accession>
<dbReference type="Pfam" id="PF20126">
    <property type="entry name" value="TumE"/>
    <property type="match status" value="1"/>
</dbReference>
<evidence type="ECO:0000313" key="1">
    <source>
        <dbReference type="EMBL" id="ERG92981.1"/>
    </source>
</evidence>
<dbReference type="EMBL" id="KE356560">
    <property type="protein sequence ID" value="ERG92981.1"/>
    <property type="molecule type" value="Genomic_DNA"/>
</dbReference>
<dbReference type="STRING" id="1238424.J07HQW1_03034"/>
<organism evidence="1 2">
    <name type="scientific">Haloquadratum walsbyi J07HQW1</name>
    <dbReference type="NCBI Taxonomy" id="1238424"/>
    <lineage>
        <taxon>Archaea</taxon>
        <taxon>Methanobacteriati</taxon>
        <taxon>Methanobacteriota</taxon>
        <taxon>Stenosarchaea group</taxon>
        <taxon>Halobacteria</taxon>
        <taxon>Halobacteriales</taxon>
        <taxon>Haloferacaceae</taxon>
        <taxon>Haloquadratum</taxon>
    </lineage>
</organism>
<dbReference type="InterPro" id="IPR045397">
    <property type="entry name" value="TumE-like"/>
</dbReference>
<reference evidence="1 2" key="1">
    <citation type="journal article" date="2013" name="PLoS ONE">
        <title>Assembly-driven community genomics of a hypersaline microbial ecosystem.</title>
        <authorList>
            <person name="Podell S."/>
            <person name="Ugalde J.A."/>
            <person name="Narasingarao P."/>
            <person name="Banfield J.F."/>
            <person name="Heidelberg K.B."/>
            <person name="Allen E.E."/>
        </authorList>
    </citation>
    <scope>NUCLEOTIDE SEQUENCE [LARGE SCALE GENOMIC DNA]</scope>
    <source>
        <strain evidence="2">J07HQW1</strain>
    </source>
</reference>
<dbReference type="AlphaFoldDB" id="U1PL79"/>
<evidence type="ECO:0000313" key="2">
    <source>
        <dbReference type="Proteomes" id="UP000030649"/>
    </source>
</evidence>
<name>U1PL79_9EURY</name>
<protein>
    <submittedName>
        <fullName evidence="1">Uncharacterized protein</fullName>
    </submittedName>
</protein>
<dbReference type="Proteomes" id="UP000030649">
    <property type="component" value="Unassembled WGS sequence"/>
</dbReference>
<proteinExistence type="predicted"/>
<sequence length="305" mass="34420">MVIGLIRGLKPWVSPPCPSVSERAPPEVGVNPATGDVLIAPHSLRRVTRGLPTRDEHRRLNVEITPSVQQRRNVIPGFAHARLAVSVDRSPRWSVFGRWWERLLDDVIDDDNPHVEQLGGIPRRSGHVTCDDKVPRFECVYELPLKPPAVRGVVIGIDFVVSMPSPSIHLDRSKIDLMLFGSVGLSPNSYTVDRYPNAQRMLQEPLFQYTHVEADLVENVVLRPTDDTETYPSGWKCTLHLCTLDDLTLVRYDNSHEDTKGNEHHTTAGDRDDIKLPGIEDRLVEFWASADEYWEAVGRDPPCPH</sequence>